<feature type="repeat" description="Hemopexin" evidence="6">
    <location>
        <begin position="177"/>
        <end position="224"/>
    </location>
</feature>
<feature type="signal peptide" evidence="7">
    <location>
        <begin position="1"/>
        <end position="20"/>
    </location>
</feature>
<gene>
    <name evidence="8" type="primary">LOC115542094</name>
</gene>
<dbReference type="Ensembl" id="ENSGMOT00000050301.1">
    <property type="protein sequence ID" value="ENSGMOP00000036797.1"/>
    <property type="gene ID" value="ENSGMOG00000015567.2"/>
</dbReference>
<dbReference type="GeneTree" id="ENSGT00390000009178"/>
<dbReference type="InterPro" id="IPR036375">
    <property type="entry name" value="Hemopexin-like_dom_sf"/>
</dbReference>
<name>A0A8C5AUL3_GADMO</name>
<dbReference type="Proteomes" id="UP000694546">
    <property type="component" value="Chromosome 4"/>
</dbReference>
<evidence type="ECO:0000256" key="2">
    <source>
        <dbReference type="ARBA" id="ARBA00022525"/>
    </source>
</evidence>
<dbReference type="CDD" id="cd00094">
    <property type="entry name" value="HX"/>
    <property type="match status" value="1"/>
</dbReference>
<feature type="repeat" description="Hemopexin" evidence="6">
    <location>
        <begin position="287"/>
        <end position="334"/>
    </location>
</feature>
<dbReference type="AlphaFoldDB" id="A0A8C5AUL3"/>
<dbReference type="GO" id="GO:0046872">
    <property type="term" value="F:metal ion binding"/>
    <property type="evidence" value="ECO:0007669"/>
    <property type="project" value="UniProtKB-KW"/>
</dbReference>
<evidence type="ECO:0000313" key="8">
    <source>
        <dbReference type="Ensembl" id="ENSGMOP00000036797.1"/>
    </source>
</evidence>
<dbReference type="PANTHER" id="PTHR22917">
    <property type="entry name" value="HEMOPEXIN DOMAIN-CONTAINING PROTEIN"/>
    <property type="match status" value="1"/>
</dbReference>
<evidence type="ECO:0000256" key="3">
    <source>
        <dbReference type="ARBA" id="ARBA00022729"/>
    </source>
</evidence>
<evidence type="ECO:0000256" key="1">
    <source>
        <dbReference type="ARBA" id="ARBA00004613"/>
    </source>
</evidence>
<dbReference type="Pfam" id="PF00045">
    <property type="entry name" value="Hemopexin"/>
    <property type="match status" value="1"/>
</dbReference>
<keyword evidence="3 7" id="KW-0732">Signal</keyword>
<feature type="chain" id="PRO_5045040218" evidence="7">
    <location>
        <begin position="21"/>
        <end position="447"/>
    </location>
</feature>
<proteinExistence type="predicted"/>
<dbReference type="SMART" id="SM00120">
    <property type="entry name" value="HX"/>
    <property type="match status" value="6"/>
</dbReference>
<reference evidence="8" key="2">
    <citation type="submission" date="2025-09" db="UniProtKB">
        <authorList>
            <consortium name="Ensembl"/>
        </authorList>
    </citation>
    <scope>IDENTIFICATION</scope>
</reference>
<keyword evidence="5" id="KW-0325">Glycoprotein</keyword>
<dbReference type="PANTHER" id="PTHR22917:SF9">
    <property type="entry name" value="HEMOPEXIN"/>
    <property type="match status" value="1"/>
</dbReference>
<dbReference type="PROSITE" id="PS51642">
    <property type="entry name" value="HEMOPEXIN_2"/>
    <property type="match status" value="4"/>
</dbReference>
<keyword evidence="9" id="KW-1185">Reference proteome</keyword>
<dbReference type="InterPro" id="IPR051298">
    <property type="entry name" value="Heme_transport/Cell_adhesion"/>
</dbReference>
<accession>A0A8C5AUL3</accession>
<reference evidence="8" key="1">
    <citation type="submission" date="2025-08" db="UniProtKB">
        <authorList>
            <consortium name="Ensembl"/>
        </authorList>
    </citation>
    <scope>IDENTIFICATION</scope>
</reference>
<dbReference type="InterPro" id="IPR018487">
    <property type="entry name" value="Hemopexin-like_repeat"/>
</dbReference>
<evidence type="ECO:0000313" key="9">
    <source>
        <dbReference type="Proteomes" id="UP000694546"/>
    </source>
</evidence>
<protein>
    <submittedName>
        <fullName evidence="8">Hemopexin-like</fullName>
    </submittedName>
</protein>
<organism evidence="8 9">
    <name type="scientific">Gadus morhua</name>
    <name type="common">Atlantic cod</name>
    <dbReference type="NCBI Taxonomy" id="8049"/>
    <lineage>
        <taxon>Eukaryota</taxon>
        <taxon>Metazoa</taxon>
        <taxon>Chordata</taxon>
        <taxon>Craniata</taxon>
        <taxon>Vertebrata</taxon>
        <taxon>Euteleostomi</taxon>
        <taxon>Actinopterygii</taxon>
        <taxon>Neopterygii</taxon>
        <taxon>Teleostei</taxon>
        <taxon>Neoteleostei</taxon>
        <taxon>Acanthomorphata</taxon>
        <taxon>Zeiogadaria</taxon>
        <taxon>Gadariae</taxon>
        <taxon>Gadiformes</taxon>
        <taxon>Gadoidei</taxon>
        <taxon>Gadidae</taxon>
        <taxon>Gadus</taxon>
    </lineage>
</organism>
<keyword evidence="4" id="KW-0677">Repeat</keyword>
<sequence length="447" mass="49680">MTQLFLPLCVACLALVFTSAAPPPTTQTAEVAIPDRCDGIEFDAITPDEQGKHLFFKDGFLWKGFRGPAQRVAESFSDIGRVDAAFRMHREGSTEDHDHVYLFQDEMVFRYFNQTLQEGFPKKVEQEFPGVPCHLDAAVECPKGECSADSVLFFKGSEVYHYDVATRTVKKKVWPQVPPCTSAIRWMEHYYCFQGHNFTRFHPVTGVVVVGAYPKDARAYFMGCPNYGGGFGGAHELPACSEVKFDAVTSDNAGRTYYFTGSRYQSVGTGLDDPRAFPITRTWPEVAGGVDAAFSYQDKMYLIKGDQVFIYLSGAPYSLIEGYPKTLQEELGVQGPVDAAFACPGDHTAHIMQGAQMRDVDLSVTPSTVTKVTTLGVLPVTDATLCGSDGLKLFSYTMYTKYHNKYQLSPDEDRRRPGLSYILATPKYFLIDSSMKICSSIRLSNPF</sequence>
<evidence type="ECO:0000256" key="5">
    <source>
        <dbReference type="ARBA" id="ARBA00023180"/>
    </source>
</evidence>
<dbReference type="OrthoDB" id="8953614at2759"/>
<keyword evidence="2" id="KW-0964">Secreted</keyword>
<dbReference type="SUPFAM" id="SSF50923">
    <property type="entry name" value="Hemopexin-like domain"/>
    <property type="match status" value="2"/>
</dbReference>
<feature type="repeat" description="Hemopexin" evidence="6">
    <location>
        <begin position="79"/>
        <end position="131"/>
    </location>
</feature>
<evidence type="ECO:0000256" key="4">
    <source>
        <dbReference type="ARBA" id="ARBA00022737"/>
    </source>
</evidence>
<dbReference type="GO" id="GO:0005615">
    <property type="term" value="C:extracellular space"/>
    <property type="evidence" value="ECO:0007669"/>
    <property type="project" value="TreeGrafter"/>
</dbReference>
<evidence type="ECO:0000256" key="7">
    <source>
        <dbReference type="SAM" id="SignalP"/>
    </source>
</evidence>
<feature type="repeat" description="Hemopexin" evidence="6">
    <location>
        <begin position="132"/>
        <end position="176"/>
    </location>
</feature>
<evidence type="ECO:0000256" key="6">
    <source>
        <dbReference type="PROSITE-ProRule" id="PRU01011"/>
    </source>
</evidence>
<comment type="subcellular location">
    <subcellularLocation>
        <location evidence="1">Secreted</location>
    </subcellularLocation>
</comment>
<dbReference type="InterPro" id="IPR000585">
    <property type="entry name" value="Hemopexin-like_dom"/>
</dbReference>
<dbReference type="Gene3D" id="2.110.10.10">
    <property type="entry name" value="Hemopexin-like domain"/>
    <property type="match status" value="2"/>
</dbReference>